<feature type="compositionally biased region" description="Acidic residues" evidence="1">
    <location>
        <begin position="48"/>
        <end position="61"/>
    </location>
</feature>
<keyword evidence="3" id="KW-1185">Reference proteome</keyword>
<feature type="region of interest" description="Disordered" evidence="1">
    <location>
        <begin position="1"/>
        <end position="61"/>
    </location>
</feature>
<evidence type="ECO:0000313" key="2">
    <source>
        <dbReference type="EMBL" id="KAF5323846.1"/>
    </source>
</evidence>
<dbReference type="AlphaFoldDB" id="A0A8H5F4Z5"/>
<comment type="caution">
    <text evidence="2">The sequence shown here is derived from an EMBL/GenBank/DDBJ whole genome shotgun (WGS) entry which is preliminary data.</text>
</comment>
<evidence type="ECO:0000313" key="3">
    <source>
        <dbReference type="Proteomes" id="UP000541558"/>
    </source>
</evidence>
<gene>
    <name evidence="2" type="ORF">D9611_008437</name>
</gene>
<name>A0A8H5F4Z5_9AGAR</name>
<reference evidence="2 3" key="1">
    <citation type="journal article" date="2020" name="ISME J.">
        <title>Uncovering the hidden diversity of litter-decomposition mechanisms in mushroom-forming fungi.</title>
        <authorList>
            <person name="Floudas D."/>
            <person name="Bentzer J."/>
            <person name="Ahren D."/>
            <person name="Johansson T."/>
            <person name="Persson P."/>
            <person name="Tunlid A."/>
        </authorList>
    </citation>
    <scope>NUCLEOTIDE SEQUENCE [LARGE SCALE GENOMIC DNA]</scope>
    <source>
        <strain evidence="2 3">CBS 175.51</strain>
    </source>
</reference>
<organism evidence="2 3">
    <name type="scientific">Ephemerocybe angulata</name>
    <dbReference type="NCBI Taxonomy" id="980116"/>
    <lineage>
        <taxon>Eukaryota</taxon>
        <taxon>Fungi</taxon>
        <taxon>Dikarya</taxon>
        <taxon>Basidiomycota</taxon>
        <taxon>Agaricomycotina</taxon>
        <taxon>Agaricomycetes</taxon>
        <taxon>Agaricomycetidae</taxon>
        <taxon>Agaricales</taxon>
        <taxon>Agaricineae</taxon>
        <taxon>Psathyrellaceae</taxon>
        <taxon>Ephemerocybe</taxon>
    </lineage>
</organism>
<proteinExistence type="predicted"/>
<protein>
    <submittedName>
        <fullName evidence="2">Uncharacterized protein</fullName>
    </submittedName>
</protein>
<dbReference type="Proteomes" id="UP000541558">
    <property type="component" value="Unassembled WGS sequence"/>
</dbReference>
<sequence>MEGNGGLSIEDLATALGTEVDQPPSGGFEDGDGDTRSVSTVVPHELESVEEDENQEADLEK</sequence>
<evidence type="ECO:0000256" key="1">
    <source>
        <dbReference type="SAM" id="MobiDB-lite"/>
    </source>
</evidence>
<accession>A0A8H5F4Z5</accession>
<dbReference type="EMBL" id="JAACJK010000165">
    <property type="protein sequence ID" value="KAF5323846.1"/>
    <property type="molecule type" value="Genomic_DNA"/>
</dbReference>
<dbReference type="OrthoDB" id="10614202at2759"/>